<evidence type="ECO:0000313" key="2">
    <source>
        <dbReference type="EMBL" id="KAJ3433335.1"/>
    </source>
</evidence>
<feature type="compositionally biased region" description="Acidic residues" evidence="1">
    <location>
        <begin position="987"/>
        <end position="1026"/>
    </location>
</feature>
<feature type="compositionally biased region" description="Polar residues" evidence="1">
    <location>
        <begin position="36"/>
        <end position="47"/>
    </location>
</feature>
<protein>
    <submittedName>
        <fullName evidence="2">Sca1 complex scaffold protein scaa</fullName>
    </submittedName>
</protein>
<evidence type="ECO:0000313" key="3">
    <source>
        <dbReference type="Proteomes" id="UP001146793"/>
    </source>
</evidence>
<reference evidence="2" key="1">
    <citation type="submission" date="2022-08" db="EMBL/GenBank/DDBJ databases">
        <title>Novel sulphate-reducing endosymbionts in the free-living metamonad Anaeramoeba.</title>
        <authorList>
            <person name="Jerlstrom-Hultqvist J."/>
            <person name="Cepicka I."/>
            <person name="Gallot-Lavallee L."/>
            <person name="Salas-Leiva D."/>
            <person name="Curtis B.A."/>
            <person name="Zahonova K."/>
            <person name="Pipaliya S."/>
            <person name="Dacks J."/>
            <person name="Roger A.J."/>
        </authorList>
    </citation>
    <scope>NUCLEOTIDE SEQUENCE</scope>
    <source>
        <strain evidence="2">Busselton2</strain>
    </source>
</reference>
<feature type="region of interest" description="Disordered" evidence="1">
    <location>
        <begin position="430"/>
        <end position="464"/>
    </location>
</feature>
<feature type="region of interest" description="Disordered" evidence="1">
    <location>
        <begin position="1"/>
        <end position="24"/>
    </location>
</feature>
<feature type="compositionally biased region" description="Basic residues" evidence="1">
    <location>
        <begin position="938"/>
        <end position="952"/>
    </location>
</feature>
<dbReference type="EMBL" id="JANTQA010000047">
    <property type="protein sequence ID" value="KAJ3433335.1"/>
    <property type="molecule type" value="Genomic_DNA"/>
</dbReference>
<feature type="compositionally biased region" description="Basic residues" evidence="1">
    <location>
        <begin position="1"/>
        <end position="19"/>
    </location>
</feature>
<accession>A0AAV7YY70</accession>
<feature type="compositionally biased region" description="Low complexity" evidence="1">
    <location>
        <begin position="972"/>
        <end position="986"/>
    </location>
</feature>
<feature type="compositionally biased region" description="Polar residues" evidence="1">
    <location>
        <begin position="254"/>
        <end position="279"/>
    </location>
</feature>
<gene>
    <name evidence="2" type="ORF">M0812_22291</name>
</gene>
<comment type="caution">
    <text evidence="2">The sequence shown here is derived from an EMBL/GenBank/DDBJ whole genome shotgun (WGS) entry which is preliminary data.</text>
</comment>
<feature type="region of interest" description="Disordered" evidence="1">
    <location>
        <begin position="36"/>
        <end position="55"/>
    </location>
</feature>
<dbReference type="PANTHER" id="PTHR37516">
    <property type="entry name" value="SCA1 COMPLEX SCAFFOLD PROTEIN SCAA"/>
    <property type="match status" value="1"/>
</dbReference>
<dbReference type="Proteomes" id="UP001146793">
    <property type="component" value="Unassembled WGS sequence"/>
</dbReference>
<feature type="region of interest" description="Disordered" evidence="1">
    <location>
        <begin position="236"/>
        <end position="279"/>
    </location>
</feature>
<evidence type="ECO:0000256" key="1">
    <source>
        <dbReference type="SAM" id="MobiDB-lite"/>
    </source>
</evidence>
<sequence>MSKKINKKKKKKSRLRIKNKVQGTISKKDPILNQTFLRKTPTKTPNKSPRKKKTKFKEYFGINGTYLGPPIITQEVPPSPRELSQTVQFPFYLGSKGEVYDKYYLPINEKLKYSDQTEEEEANTQKQKKKNDLEEFASVDINELPNFPDPITSTNYEQFEKDALEWGDKIQKLLGYLRLPDIIGSYYNLPTQQTLNDEDLATSETTEWDLISGEIEEGNSVSLSGNEDQEIQKLTKEKKTNQQQNQEETKTKLNATRETSKGNITKESSFNQDNSWGTQPQFEPDESYFLSSYQETALYKYLSKDPNENNEKQLDQNISKFLLEKEQWGSTLVPMEPSPDYYETFEEFERAYRRWTQIVSKNITTVPMHPLQLKKQIKLIPSKLENKKNNHFINDRHHHKSKSMTKSKTHDYLLENNQLEEILYSPKFSPFQNRKKKKKKTNNGSFLNSIQNRRKNNSRVESSNSPILEYHIKNMKLKKQKKIKLINKNSNSKNVKLMNTTNRKTKNKKIDSTTKKNLDYIFRRLYKKIQFNQKYYGSNSCLLLGKLHGVIKGKKYKSTQSTVLSSSALLISELDKKSERIRMDSKKNIENAELEFPVPEYDLRNTIDFKIIKTNKNLIKEYETELKDQIISYKNCSIYSWYNPKKYPPTYHTKKLKLALYLSRKFPNFTIFSIKKLIQIEMFYDSFQKLLKSKIGRRLKTNVGSNIETYSDLFLSVINPKNFKTILFMLEEYNSKLIYSKISLLISLYSLKNTQLLNFSHRIQIYYYLNTLHDTIIENDNLNKKSKLVLKFIDTTNRKICSKLLTLLKQNPEIIEKHIFQFMSHSNSQISTYFFFIFYQFISIKNEKFNKILESNSVNLVQKIRNLTISKFSHIQKLSQTLWEKMLNSSFVDFFVSVYTHNPSIILGDLFKELTNLFEKDQKKINSIKEIFEETNKKKNSKKKRKKKKKNKKNNDNVKIIDQKSKNKNKNDNNGNIQNVESNDYYDNNDNDDDNDDNDGTENGDDDDDNDDDDDDDDDDDETENYDDEDIYFGYKRFKLIKNQSIDKKPYFLTKITSNFFTKIYKKIPQNIQMISLKGSYLLSEILYQKIISRIEITLRYQSSSFPYISKYVLNMIKCLYKLELIIGINEQQILTNKIENQMIKNNTNISAININKQDIMKLFMIIEKANNQKKQFARDMLNSIRYLVKVNSVQDLIYNDPNFHSNLSRLCSSDDFGLNKIAWKTFYQMVAINQKFAQLLIKKELKTYMESLHKNFINSSNGLHYLSKLFQMSRIEKHRIGNLNLPPKRKNAKNSINSLKKDEKKIIEAIVKKHFVIRFNLIVKKTIHEYRDIKTSEKVFSIQNNPGIPFVKLAHLYYIIAFKKQCKKIFDFIKKNEDYNEPFVFIINSLPLDDNVRKFKIQHSSKKKKKNKKKNN</sequence>
<dbReference type="GO" id="GO:1904515">
    <property type="term" value="P:positive regulation of TORC2 signaling"/>
    <property type="evidence" value="ECO:0007669"/>
    <property type="project" value="TreeGrafter"/>
</dbReference>
<name>A0AAV7YY70_9EUKA</name>
<dbReference type="PANTHER" id="PTHR37516:SF1">
    <property type="entry name" value="SCA1 COMPLEX SCAFFOLD PROTEIN SCAA"/>
    <property type="match status" value="1"/>
</dbReference>
<organism evidence="2 3">
    <name type="scientific">Anaeramoeba flamelloides</name>
    <dbReference type="NCBI Taxonomy" id="1746091"/>
    <lineage>
        <taxon>Eukaryota</taxon>
        <taxon>Metamonada</taxon>
        <taxon>Anaeramoebidae</taxon>
        <taxon>Anaeramoeba</taxon>
    </lineage>
</organism>
<feature type="compositionally biased region" description="Polar residues" evidence="1">
    <location>
        <begin position="442"/>
        <end position="451"/>
    </location>
</feature>
<dbReference type="GO" id="GO:0005829">
    <property type="term" value="C:cytosol"/>
    <property type="evidence" value="ECO:0007669"/>
    <property type="project" value="TreeGrafter"/>
</dbReference>
<dbReference type="GO" id="GO:0046579">
    <property type="term" value="P:positive regulation of Ras protein signal transduction"/>
    <property type="evidence" value="ECO:0007669"/>
    <property type="project" value="TreeGrafter"/>
</dbReference>
<dbReference type="GO" id="GO:0005886">
    <property type="term" value="C:plasma membrane"/>
    <property type="evidence" value="ECO:0007669"/>
    <property type="project" value="TreeGrafter"/>
</dbReference>
<feature type="compositionally biased region" description="Basic and acidic residues" evidence="1">
    <location>
        <begin position="953"/>
        <end position="971"/>
    </location>
</feature>
<dbReference type="InterPro" id="IPR037474">
    <property type="entry name" value="ScaA"/>
</dbReference>
<proteinExistence type="predicted"/>
<feature type="region of interest" description="Disordered" evidence="1">
    <location>
        <begin position="936"/>
        <end position="1026"/>
    </location>
</feature>